<dbReference type="PANTHER" id="PTHR43861:SF1">
    <property type="entry name" value="TRANS-ACONITATE 2-METHYLTRANSFERASE"/>
    <property type="match status" value="1"/>
</dbReference>
<dbReference type="EMBL" id="CP122566">
    <property type="protein sequence ID" value="WGH94084.1"/>
    <property type="molecule type" value="Genomic_DNA"/>
</dbReference>
<evidence type="ECO:0000313" key="5">
    <source>
        <dbReference type="Proteomes" id="UP001224674"/>
    </source>
</evidence>
<evidence type="ECO:0000313" key="4">
    <source>
        <dbReference type="EMBL" id="WGH94084.1"/>
    </source>
</evidence>
<accession>A0AAJ6AKT8</accession>
<dbReference type="Pfam" id="PF13649">
    <property type="entry name" value="Methyltransf_25"/>
    <property type="match status" value="1"/>
</dbReference>
<reference evidence="4 5" key="1">
    <citation type="submission" date="2023-03" db="EMBL/GenBank/DDBJ databases">
        <title>Complete genome sequences of several Auritidibacter ignavus strains isolated from ear infections.</title>
        <authorList>
            <person name="Baehr T."/>
            <person name="Baumhoegger A.M."/>
        </authorList>
    </citation>
    <scope>NUCLEOTIDE SEQUENCE [LARGE SCALE GENOMIC DNA]</scope>
    <source>
        <strain evidence="4 5">BABAE-6</strain>
    </source>
</reference>
<gene>
    <name evidence="4" type="ORF">QDX21_04650</name>
</gene>
<sequence length="235" mass="25879">MPNAYSGESVDIYDLLVGGDEAAQKVAQKYLPYVRNKRVIDIGTGTGDVLRRWSNYAESVVAMDNSPDMLNEASKHALPHHVSLREADFLTSLRVHGSFDLALASRGSLMCVTSISEFTSAIKNVREVLRPGGVLIFEAYSFGVYTSLLQESEIPFNHNHLTGRMVLRRDRDILHVTTHVDESPAGSLDVTETVLFLGANHIINAVEAQGFSLDPIETTFSRGESAFDTYNFVVA</sequence>
<dbReference type="Proteomes" id="UP001224674">
    <property type="component" value="Chromosome"/>
</dbReference>
<dbReference type="SUPFAM" id="SSF53335">
    <property type="entry name" value="S-adenosyl-L-methionine-dependent methyltransferases"/>
    <property type="match status" value="1"/>
</dbReference>
<keyword evidence="1 4" id="KW-0489">Methyltransferase</keyword>
<dbReference type="GO" id="GO:0032259">
    <property type="term" value="P:methylation"/>
    <property type="evidence" value="ECO:0007669"/>
    <property type="project" value="UniProtKB-KW"/>
</dbReference>
<proteinExistence type="predicted"/>
<organism evidence="4 5">
    <name type="scientific">Auritidibacter ignavus</name>
    <dbReference type="NCBI Taxonomy" id="678932"/>
    <lineage>
        <taxon>Bacteria</taxon>
        <taxon>Bacillati</taxon>
        <taxon>Actinomycetota</taxon>
        <taxon>Actinomycetes</taxon>
        <taxon>Micrococcales</taxon>
        <taxon>Micrococcaceae</taxon>
        <taxon>Auritidibacter</taxon>
    </lineage>
</organism>
<dbReference type="InterPro" id="IPR029063">
    <property type="entry name" value="SAM-dependent_MTases_sf"/>
</dbReference>
<keyword evidence="2 4" id="KW-0808">Transferase</keyword>
<dbReference type="GO" id="GO:0008168">
    <property type="term" value="F:methyltransferase activity"/>
    <property type="evidence" value="ECO:0007669"/>
    <property type="project" value="UniProtKB-KW"/>
</dbReference>
<protein>
    <submittedName>
        <fullName evidence="4">Class I SAM-dependent methyltransferase</fullName>
        <ecNumber evidence="4">2.1.-.-</ecNumber>
    </submittedName>
</protein>
<evidence type="ECO:0000259" key="3">
    <source>
        <dbReference type="Pfam" id="PF13649"/>
    </source>
</evidence>
<name>A0AAJ6AKT8_9MICC</name>
<dbReference type="AlphaFoldDB" id="A0AAJ6AKT8"/>
<keyword evidence="5" id="KW-1185">Reference proteome</keyword>
<dbReference type="EC" id="2.1.-.-" evidence="4"/>
<dbReference type="PANTHER" id="PTHR43861">
    <property type="entry name" value="TRANS-ACONITATE 2-METHYLTRANSFERASE-RELATED"/>
    <property type="match status" value="1"/>
</dbReference>
<evidence type="ECO:0000256" key="1">
    <source>
        <dbReference type="ARBA" id="ARBA00022603"/>
    </source>
</evidence>
<evidence type="ECO:0000256" key="2">
    <source>
        <dbReference type="ARBA" id="ARBA00022679"/>
    </source>
</evidence>
<dbReference type="Gene3D" id="3.40.50.150">
    <property type="entry name" value="Vaccinia Virus protein VP39"/>
    <property type="match status" value="1"/>
</dbReference>
<feature type="domain" description="Methyltransferase" evidence="3">
    <location>
        <begin position="39"/>
        <end position="133"/>
    </location>
</feature>
<dbReference type="InterPro" id="IPR041698">
    <property type="entry name" value="Methyltransf_25"/>
</dbReference>
<dbReference type="RefSeq" id="WP_110111035.1">
    <property type="nucleotide sequence ID" value="NZ_CP122566.1"/>
</dbReference>
<dbReference type="CDD" id="cd02440">
    <property type="entry name" value="AdoMet_MTases"/>
    <property type="match status" value="1"/>
</dbReference>